<dbReference type="RefSeq" id="WP_073312709.1">
    <property type="nucleotide sequence ID" value="NZ_FQZN01000003.1"/>
</dbReference>
<dbReference type="InterPro" id="IPR011990">
    <property type="entry name" value="TPR-like_helical_dom_sf"/>
</dbReference>
<proteinExistence type="predicted"/>
<dbReference type="EMBL" id="FQZN01000003">
    <property type="protein sequence ID" value="SHI49603.1"/>
    <property type="molecule type" value="Genomic_DNA"/>
</dbReference>
<reference evidence="2" key="1">
    <citation type="submission" date="2016-11" db="EMBL/GenBank/DDBJ databases">
        <authorList>
            <person name="Varghese N."/>
            <person name="Submissions S."/>
        </authorList>
    </citation>
    <scope>NUCLEOTIDE SEQUENCE [LARGE SCALE GENOMIC DNA]</scope>
    <source>
        <strain evidence="2">DSM 26884</strain>
    </source>
</reference>
<dbReference type="GeneID" id="92710870"/>
<dbReference type="Gene3D" id="1.25.40.10">
    <property type="entry name" value="Tetratricopeptide repeat domain"/>
    <property type="match status" value="1"/>
</dbReference>
<dbReference type="eggNOG" id="ENOG5033Y5D">
    <property type="taxonomic scope" value="Bacteria"/>
</dbReference>
<gene>
    <name evidence="1" type="ORF">SAMN05444350_10351</name>
</gene>
<accession>A0A1M6BM79</accession>
<organism evidence="1 2">
    <name type="scientific">Bacteroides stercorirosoris</name>
    <dbReference type="NCBI Taxonomy" id="871324"/>
    <lineage>
        <taxon>Bacteria</taxon>
        <taxon>Pseudomonadati</taxon>
        <taxon>Bacteroidota</taxon>
        <taxon>Bacteroidia</taxon>
        <taxon>Bacteroidales</taxon>
        <taxon>Bacteroidaceae</taxon>
        <taxon>Bacteroides</taxon>
    </lineage>
</organism>
<sequence length="537" mass="60664">MPSKLAILENVDMYTADELVGYIKSGIVTFDELCDDTDGCFPASVRKEVERKIAGSEQEDWTNARNSRSIEALEKYLSTYPDGSHREEARSLIRSLQEAEVHKASANAWESVDKNSIPELRRFCEENPDDIHCVEAKKLINKLRREEFIGFDIDALVKRIKNIQADKAVINTDDEIYKTIVGYLDRGKIKHSDLMAMLKADHNILRASVVNMLLDNGYLDYDDFETIGINAAFIRHLVNGETTQGFAIPRKLDKINKLSTEIYFWGIPSSGKSCALGAILSVAGNGRVAKSMCQDNDCQGYGYMTRLAALFKSNDRVGTLPEGTSIYSTYEMGFDLEDENNAVHPLTCIDLAGELVRCMYKSDANEDMSDDEMDALDTLTRVLIDNRTKNRKIHFFVLEYGADDRKYEGLTQNVYLDGALRYIERTGIFKDDTDAIYLMITKVDKAKAGKGQLSSILREYISETYGGFYNGLVKICKDCEINNGNVEIVPFSLGQVCFQDYCLFDERPASNVVRKLLERSKGFKNGKLQKGFNLFKR</sequence>
<evidence type="ECO:0000313" key="2">
    <source>
        <dbReference type="Proteomes" id="UP000184192"/>
    </source>
</evidence>
<dbReference type="Proteomes" id="UP000184192">
    <property type="component" value="Unassembled WGS sequence"/>
</dbReference>
<protein>
    <submittedName>
        <fullName evidence="1">Uncharacterized protein</fullName>
    </submittedName>
</protein>
<keyword evidence="2" id="KW-1185">Reference proteome</keyword>
<evidence type="ECO:0000313" key="1">
    <source>
        <dbReference type="EMBL" id="SHI49603.1"/>
    </source>
</evidence>
<name>A0A1M6BM79_9BACE</name>
<dbReference type="AlphaFoldDB" id="A0A1M6BM79"/>